<proteinExistence type="predicted"/>
<accession>A0A427B3M8</accession>
<sequence>MSLPAAIEEESKATVKVSWKRLDSGRGRGWQWWERLLQRKGGSVAATRVASCGCAWPRKNSDDRQEAAGASTFGASAAAREMGI</sequence>
<dbReference type="Proteomes" id="UP000287651">
    <property type="component" value="Unassembled WGS sequence"/>
</dbReference>
<organism evidence="2 3">
    <name type="scientific">Ensete ventricosum</name>
    <name type="common">Abyssinian banana</name>
    <name type="synonym">Musa ensete</name>
    <dbReference type="NCBI Taxonomy" id="4639"/>
    <lineage>
        <taxon>Eukaryota</taxon>
        <taxon>Viridiplantae</taxon>
        <taxon>Streptophyta</taxon>
        <taxon>Embryophyta</taxon>
        <taxon>Tracheophyta</taxon>
        <taxon>Spermatophyta</taxon>
        <taxon>Magnoliopsida</taxon>
        <taxon>Liliopsida</taxon>
        <taxon>Zingiberales</taxon>
        <taxon>Musaceae</taxon>
        <taxon>Ensete</taxon>
    </lineage>
</organism>
<evidence type="ECO:0000313" key="2">
    <source>
        <dbReference type="EMBL" id="RRT83085.1"/>
    </source>
</evidence>
<protein>
    <submittedName>
        <fullName evidence="2">Uncharacterized protein</fullName>
    </submittedName>
</protein>
<dbReference type="AlphaFoldDB" id="A0A427B3M8"/>
<feature type="compositionally biased region" description="Low complexity" evidence="1">
    <location>
        <begin position="67"/>
        <end position="84"/>
    </location>
</feature>
<feature type="region of interest" description="Disordered" evidence="1">
    <location>
        <begin position="58"/>
        <end position="84"/>
    </location>
</feature>
<evidence type="ECO:0000313" key="3">
    <source>
        <dbReference type="Proteomes" id="UP000287651"/>
    </source>
</evidence>
<reference evidence="2 3" key="1">
    <citation type="journal article" date="2014" name="Agronomy (Basel)">
        <title>A Draft Genome Sequence for Ensete ventricosum, the Drought-Tolerant Tree Against Hunger.</title>
        <authorList>
            <person name="Harrison J."/>
            <person name="Moore K.A."/>
            <person name="Paszkiewicz K."/>
            <person name="Jones T."/>
            <person name="Grant M."/>
            <person name="Ambacheew D."/>
            <person name="Muzemil S."/>
            <person name="Studholme D.J."/>
        </authorList>
    </citation>
    <scope>NUCLEOTIDE SEQUENCE [LARGE SCALE GENOMIC DNA]</scope>
</reference>
<comment type="caution">
    <text evidence="2">The sequence shown here is derived from an EMBL/GenBank/DDBJ whole genome shotgun (WGS) entry which is preliminary data.</text>
</comment>
<dbReference type="EMBL" id="AMZH03000563">
    <property type="protein sequence ID" value="RRT83085.1"/>
    <property type="molecule type" value="Genomic_DNA"/>
</dbReference>
<evidence type="ECO:0000256" key="1">
    <source>
        <dbReference type="SAM" id="MobiDB-lite"/>
    </source>
</evidence>
<name>A0A427B3M8_ENSVE</name>
<gene>
    <name evidence="2" type="ORF">B296_00001932</name>
</gene>